<feature type="transmembrane region" description="Helical" evidence="7">
    <location>
        <begin position="174"/>
        <end position="199"/>
    </location>
</feature>
<dbReference type="STRING" id="78346.BRUM_0058"/>
<evidence type="ECO:0000256" key="6">
    <source>
        <dbReference type="SAM" id="MobiDB-lite"/>
    </source>
</evidence>
<organism evidence="8 9">
    <name type="scientific">Bifidobacterium ruminantium</name>
    <dbReference type="NCBI Taxonomy" id="78346"/>
    <lineage>
        <taxon>Bacteria</taxon>
        <taxon>Bacillati</taxon>
        <taxon>Actinomycetota</taxon>
        <taxon>Actinomycetes</taxon>
        <taxon>Bifidobacteriales</taxon>
        <taxon>Bifidobacteriaceae</taxon>
        <taxon>Bifidobacterium</taxon>
    </lineage>
</organism>
<dbReference type="InterPro" id="IPR045225">
    <property type="entry name" value="Uracil/uridine/allantoin_perm"/>
</dbReference>
<dbReference type="EMBL" id="JGZL01000001">
    <property type="protein sequence ID" value="KFI90812.1"/>
    <property type="molecule type" value="Genomic_DNA"/>
</dbReference>
<dbReference type="PANTHER" id="PTHR30618">
    <property type="entry name" value="NCS1 FAMILY PURINE/PYRIMIDINE TRANSPORTER"/>
    <property type="match status" value="1"/>
</dbReference>
<dbReference type="Pfam" id="PF02133">
    <property type="entry name" value="Transp_cyt_pur"/>
    <property type="match status" value="1"/>
</dbReference>
<feature type="transmembrane region" description="Helical" evidence="7">
    <location>
        <begin position="485"/>
        <end position="505"/>
    </location>
</feature>
<comment type="caution">
    <text evidence="8">The sequence shown here is derived from an EMBL/GenBank/DDBJ whole genome shotgun (WGS) entry which is preliminary data.</text>
</comment>
<feature type="transmembrane region" description="Helical" evidence="7">
    <location>
        <begin position="79"/>
        <end position="103"/>
    </location>
</feature>
<evidence type="ECO:0000256" key="4">
    <source>
        <dbReference type="ARBA" id="ARBA00022989"/>
    </source>
</evidence>
<evidence type="ECO:0000256" key="2">
    <source>
        <dbReference type="ARBA" id="ARBA00008974"/>
    </source>
</evidence>
<feature type="transmembrane region" description="Helical" evidence="7">
    <location>
        <begin position="211"/>
        <end position="229"/>
    </location>
</feature>
<dbReference type="GO" id="GO:0015205">
    <property type="term" value="F:nucleobase transmembrane transporter activity"/>
    <property type="evidence" value="ECO:0007669"/>
    <property type="project" value="TreeGrafter"/>
</dbReference>
<keyword evidence="3 7" id="KW-0812">Transmembrane</keyword>
<dbReference type="AlphaFoldDB" id="A0A087D5L2"/>
<evidence type="ECO:0000256" key="1">
    <source>
        <dbReference type="ARBA" id="ARBA00004141"/>
    </source>
</evidence>
<dbReference type="InterPro" id="IPR001248">
    <property type="entry name" value="Pur-cyt_permease"/>
</dbReference>
<sequence length="529" mass="57497">MTATIIDQGFGKSSSTTTAPRKPRSKEAETTIKDGYDPRLANKDLAPLKKQTWSWYNIFAFWMSDVHSVGGYVTAGSLFALGIASWQVFIALIVGIVIVQALVNLVAKPSQRTGVPFPVTMRSVFGVKGANIPAIIRGIIAVAWYGVQTFLASESLNIIFLKFFPGARTLAEDYSFLGLSALGWISYGILWVAQACVFWKGMDTIRKFTDFAGPLVYAVMFILAIYLVVRAGGFGAIDLNLSNGKPLGFVESIPVMITAIALVVSYFSGPMLNFGDFSRYCDSYTDVKKGNFWGLPVNFVVFSLLTVICASATVPVFGELITDPIKTVERIDTPFAILLGGVTFVTATVGINIVANFVSPAFDFSHVNPQKISWRTGGMIAAVGSVVITPWNWYSNDQAIHYTLDLLGALIGPLFGILIAGYFIVSHQRIAVDDLFTMSPKGHYWYRNGFNPNAVLALILAGVPSICCAVLPSPLKQMGIIDLTALSNFSWFIGAGLGLMAFTLLERHRPQIDQLSADDPKVNDGNIVK</sequence>
<dbReference type="Gene3D" id="1.10.4160.10">
    <property type="entry name" value="Hydantoin permease"/>
    <property type="match status" value="1"/>
</dbReference>
<accession>A0A087D5L2</accession>
<feature type="transmembrane region" description="Helical" evidence="7">
    <location>
        <begin position="376"/>
        <end position="394"/>
    </location>
</feature>
<evidence type="ECO:0000256" key="7">
    <source>
        <dbReference type="SAM" id="Phobius"/>
    </source>
</evidence>
<evidence type="ECO:0000256" key="3">
    <source>
        <dbReference type="ARBA" id="ARBA00022692"/>
    </source>
</evidence>
<feature type="transmembrane region" description="Helical" evidence="7">
    <location>
        <begin position="406"/>
        <end position="425"/>
    </location>
</feature>
<reference evidence="8 9" key="1">
    <citation type="submission" date="2014-03" db="EMBL/GenBank/DDBJ databases">
        <title>Genomics of Bifidobacteria.</title>
        <authorList>
            <person name="Ventura M."/>
            <person name="Milani C."/>
            <person name="Lugli G.A."/>
        </authorList>
    </citation>
    <scope>NUCLEOTIDE SEQUENCE [LARGE SCALE GENOMIC DNA]</scope>
    <source>
        <strain evidence="8 9">LMG 21811</strain>
    </source>
</reference>
<keyword evidence="4 7" id="KW-1133">Transmembrane helix</keyword>
<keyword evidence="5 7" id="KW-0472">Membrane</keyword>
<dbReference type="PANTHER" id="PTHR30618:SF6">
    <property type="entry name" value="NCS1 FAMILY NUCLEOBASE:CATION SYMPORTER-1"/>
    <property type="match status" value="1"/>
</dbReference>
<proteinExistence type="inferred from homology"/>
<feature type="compositionally biased region" description="Polar residues" evidence="6">
    <location>
        <begin position="1"/>
        <end position="19"/>
    </location>
</feature>
<evidence type="ECO:0000313" key="9">
    <source>
        <dbReference type="Proteomes" id="UP000029078"/>
    </source>
</evidence>
<dbReference type="RefSeq" id="WP_033498920.1">
    <property type="nucleotide sequence ID" value="NZ_JGZL01000001.1"/>
</dbReference>
<feature type="transmembrane region" description="Helical" evidence="7">
    <location>
        <begin position="454"/>
        <end position="473"/>
    </location>
</feature>
<feature type="region of interest" description="Disordered" evidence="6">
    <location>
        <begin position="1"/>
        <end position="33"/>
    </location>
</feature>
<comment type="similarity">
    <text evidence="2">Belongs to the purine-cytosine permease (2.A.39) family.</text>
</comment>
<dbReference type="GO" id="GO:0005886">
    <property type="term" value="C:plasma membrane"/>
    <property type="evidence" value="ECO:0007669"/>
    <property type="project" value="TreeGrafter"/>
</dbReference>
<dbReference type="eggNOG" id="COG1953">
    <property type="taxonomic scope" value="Bacteria"/>
</dbReference>
<protein>
    <submittedName>
        <fullName evidence="8">Cytosine/uracil/thiamine/allantoin permease</fullName>
    </submittedName>
</protein>
<name>A0A087D5L2_BIFRU</name>
<evidence type="ECO:0000256" key="5">
    <source>
        <dbReference type="ARBA" id="ARBA00023136"/>
    </source>
</evidence>
<evidence type="ECO:0000313" key="8">
    <source>
        <dbReference type="EMBL" id="KFI90812.1"/>
    </source>
</evidence>
<comment type="subcellular location">
    <subcellularLocation>
        <location evidence="1">Membrane</location>
        <topology evidence="1">Multi-pass membrane protein</topology>
    </subcellularLocation>
</comment>
<keyword evidence="9" id="KW-1185">Reference proteome</keyword>
<dbReference type="Proteomes" id="UP000029078">
    <property type="component" value="Unassembled WGS sequence"/>
</dbReference>
<dbReference type="CDD" id="cd11555">
    <property type="entry name" value="SLC-NCS1sbd_u1"/>
    <property type="match status" value="1"/>
</dbReference>
<feature type="transmembrane region" description="Helical" evidence="7">
    <location>
        <begin position="53"/>
        <end position="73"/>
    </location>
</feature>
<feature type="transmembrane region" description="Helical" evidence="7">
    <location>
        <begin position="290"/>
        <end position="314"/>
    </location>
</feature>
<gene>
    <name evidence="8" type="ORF">BRUM_0058</name>
</gene>
<feature type="transmembrane region" description="Helical" evidence="7">
    <location>
        <begin position="249"/>
        <end position="269"/>
    </location>
</feature>
<feature type="transmembrane region" description="Helical" evidence="7">
    <location>
        <begin position="334"/>
        <end position="355"/>
    </location>
</feature>